<name>A0A381NFE0_9ZZZZ</name>
<dbReference type="AlphaFoldDB" id="A0A381NFE0"/>
<dbReference type="CDD" id="cd00085">
    <property type="entry name" value="HNHc"/>
    <property type="match status" value="1"/>
</dbReference>
<dbReference type="EMBL" id="UINC01000323">
    <property type="protein sequence ID" value="SUZ53282.1"/>
    <property type="molecule type" value="Genomic_DNA"/>
</dbReference>
<dbReference type="InterPro" id="IPR029471">
    <property type="entry name" value="HNH_5"/>
</dbReference>
<gene>
    <name evidence="2" type="ORF">METZ01_LOCUS6136</name>
</gene>
<dbReference type="InterPro" id="IPR052892">
    <property type="entry name" value="NA-targeting_endonuclease"/>
</dbReference>
<dbReference type="SMART" id="SM00507">
    <property type="entry name" value="HNHc"/>
    <property type="match status" value="1"/>
</dbReference>
<sequence>MEQTLLLNATYEPLKVVNWQKAITLLCQGKVEVVSVYDREIRSVSFSIKLPSVIRLLRYIKIKRRFDTVPFSRANIYARDHHACQYCGQTPPSTDLTFDHIVPVAQGGRKDWENIVTCCITCNRSKGGRTPSEAGMRLIRMPKRPTRTPAIRISVGLRETPENWRDYIYWNIELDDS</sequence>
<evidence type="ECO:0000259" key="1">
    <source>
        <dbReference type="SMART" id="SM00507"/>
    </source>
</evidence>
<proteinExistence type="predicted"/>
<protein>
    <recommendedName>
        <fullName evidence="1">HNH nuclease domain-containing protein</fullName>
    </recommendedName>
</protein>
<reference evidence="2" key="1">
    <citation type="submission" date="2018-05" db="EMBL/GenBank/DDBJ databases">
        <authorList>
            <person name="Lanie J.A."/>
            <person name="Ng W.-L."/>
            <person name="Kazmierczak K.M."/>
            <person name="Andrzejewski T.M."/>
            <person name="Davidsen T.M."/>
            <person name="Wayne K.J."/>
            <person name="Tettelin H."/>
            <person name="Glass J.I."/>
            <person name="Rusch D."/>
            <person name="Podicherti R."/>
            <person name="Tsui H.-C.T."/>
            <person name="Winkler M.E."/>
        </authorList>
    </citation>
    <scope>NUCLEOTIDE SEQUENCE</scope>
</reference>
<dbReference type="PANTHER" id="PTHR33877:SF2">
    <property type="entry name" value="OS07G0170200 PROTEIN"/>
    <property type="match status" value="1"/>
</dbReference>
<dbReference type="PANTHER" id="PTHR33877">
    <property type="entry name" value="SLL1193 PROTEIN"/>
    <property type="match status" value="1"/>
</dbReference>
<accession>A0A381NFE0</accession>
<dbReference type="Gene3D" id="1.10.30.50">
    <property type="match status" value="1"/>
</dbReference>
<dbReference type="Pfam" id="PF14279">
    <property type="entry name" value="HNH_5"/>
    <property type="match status" value="1"/>
</dbReference>
<feature type="domain" description="HNH nuclease" evidence="1">
    <location>
        <begin position="71"/>
        <end position="124"/>
    </location>
</feature>
<evidence type="ECO:0000313" key="2">
    <source>
        <dbReference type="EMBL" id="SUZ53282.1"/>
    </source>
</evidence>
<organism evidence="2">
    <name type="scientific">marine metagenome</name>
    <dbReference type="NCBI Taxonomy" id="408172"/>
    <lineage>
        <taxon>unclassified sequences</taxon>
        <taxon>metagenomes</taxon>
        <taxon>ecological metagenomes</taxon>
    </lineage>
</organism>
<dbReference type="InterPro" id="IPR003615">
    <property type="entry name" value="HNH_nuc"/>
</dbReference>